<dbReference type="InterPro" id="IPR015424">
    <property type="entry name" value="PyrdxlP-dep_Trfase"/>
</dbReference>
<gene>
    <name evidence="1" type="ORF">SAMN02787113_00175</name>
</gene>
<keyword evidence="1" id="KW-0032">Aminotransferase</keyword>
<dbReference type="Proteomes" id="UP000199410">
    <property type="component" value="Unassembled WGS sequence"/>
</dbReference>
<protein>
    <submittedName>
        <fullName evidence="1">Aminotransferase class-III</fullName>
    </submittedName>
</protein>
<dbReference type="Gene3D" id="3.90.1150.10">
    <property type="entry name" value="Aspartate Aminotransferase, domain 1"/>
    <property type="match status" value="1"/>
</dbReference>
<dbReference type="SUPFAM" id="SSF53383">
    <property type="entry name" value="PLP-dependent transferases"/>
    <property type="match status" value="1"/>
</dbReference>
<comment type="caution">
    <text evidence="1">The sequence shown here is derived from an EMBL/GenBank/DDBJ whole genome shotgun (WGS) entry which is preliminary data.</text>
</comment>
<keyword evidence="1" id="KW-0808">Transferase</keyword>
<evidence type="ECO:0000313" key="1">
    <source>
        <dbReference type="EMBL" id="SEP61559.1"/>
    </source>
</evidence>
<reference evidence="1 2" key="1">
    <citation type="submission" date="2016-10" db="EMBL/GenBank/DDBJ databases">
        <authorList>
            <person name="Varghese N."/>
            <person name="Submissions S."/>
        </authorList>
    </citation>
    <scope>NUCLEOTIDE SEQUENCE [LARGE SCALE GENOMIC DNA]</scope>
    <source>
        <strain evidence="1 2">TC-13</strain>
    </source>
</reference>
<proteinExistence type="predicted"/>
<evidence type="ECO:0000313" key="2">
    <source>
        <dbReference type="Proteomes" id="UP000199410"/>
    </source>
</evidence>
<dbReference type="AlphaFoldDB" id="A0A1H8ZAR7"/>
<sequence length="68" mass="7850">MERSDLFTHTLQQKDRENVWHHMSIYNDHTPVIIEQGEGAWITDSLGNRFLDGMSGLWAVNVGYGRSM</sequence>
<dbReference type="GO" id="GO:0008483">
    <property type="term" value="F:transaminase activity"/>
    <property type="evidence" value="ECO:0007669"/>
    <property type="project" value="UniProtKB-KW"/>
</dbReference>
<accession>A0A1H8ZAR7</accession>
<dbReference type="EMBL" id="FOEL01000002">
    <property type="protein sequence ID" value="SEP61559.1"/>
    <property type="molecule type" value="Genomic_DNA"/>
</dbReference>
<organism evidence="1 2">
    <name type="scientific">Lysinibacillus fusiformis</name>
    <dbReference type="NCBI Taxonomy" id="28031"/>
    <lineage>
        <taxon>Bacteria</taxon>
        <taxon>Bacillati</taxon>
        <taxon>Bacillota</taxon>
        <taxon>Bacilli</taxon>
        <taxon>Bacillales</taxon>
        <taxon>Bacillaceae</taxon>
        <taxon>Lysinibacillus</taxon>
    </lineage>
</organism>
<name>A0A1H8ZAR7_9BACI</name>
<dbReference type="InterPro" id="IPR015422">
    <property type="entry name" value="PyrdxlP-dep_Trfase_small"/>
</dbReference>